<organism evidence="2 3">
    <name type="scientific">Choiromyces venosus 120613-1</name>
    <dbReference type="NCBI Taxonomy" id="1336337"/>
    <lineage>
        <taxon>Eukaryota</taxon>
        <taxon>Fungi</taxon>
        <taxon>Dikarya</taxon>
        <taxon>Ascomycota</taxon>
        <taxon>Pezizomycotina</taxon>
        <taxon>Pezizomycetes</taxon>
        <taxon>Pezizales</taxon>
        <taxon>Tuberaceae</taxon>
        <taxon>Choiromyces</taxon>
    </lineage>
</organism>
<accession>A0A3N4K649</accession>
<reference evidence="2 3" key="1">
    <citation type="journal article" date="2018" name="Nat. Ecol. Evol.">
        <title>Pezizomycetes genomes reveal the molecular basis of ectomycorrhizal truffle lifestyle.</title>
        <authorList>
            <person name="Murat C."/>
            <person name="Payen T."/>
            <person name="Noel B."/>
            <person name="Kuo A."/>
            <person name="Morin E."/>
            <person name="Chen J."/>
            <person name="Kohler A."/>
            <person name="Krizsan K."/>
            <person name="Balestrini R."/>
            <person name="Da Silva C."/>
            <person name="Montanini B."/>
            <person name="Hainaut M."/>
            <person name="Levati E."/>
            <person name="Barry K.W."/>
            <person name="Belfiori B."/>
            <person name="Cichocki N."/>
            <person name="Clum A."/>
            <person name="Dockter R.B."/>
            <person name="Fauchery L."/>
            <person name="Guy J."/>
            <person name="Iotti M."/>
            <person name="Le Tacon F."/>
            <person name="Lindquist E.A."/>
            <person name="Lipzen A."/>
            <person name="Malagnac F."/>
            <person name="Mello A."/>
            <person name="Molinier V."/>
            <person name="Miyauchi S."/>
            <person name="Poulain J."/>
            <person name="Riccioni C."/>
            <person name="Rubini A."/>
            <person name="Sitrit Y."/>
            <person name="Splivallo R."/>
            <person name="Traeger S."/>
            <person name="Wang M."/>
            <person name="Zifcakova L."/>
            <person name="Wipf D."/>
            <person name="Zambonelli A."/>
            <person name="Paolocci F."/>
            <person name="Nowrousian M."/>
            <person name="Ottonello S."/>
            <person name="Baldrian P."/>
            <person name="Spatafora J.W."/>
            <person name="Henrissat B."/>
            <person name="Nagy L.G."/>
            <person name="Aury J.M."/>
            <person name="Wincker P."/>
            <person name="Grigoriev I.V."/>
            <person name="Bonfante P."/>
            <person name="Martin F.M."/>
        </authorList>
    </citation>
    <scope>NUCLEOTIDE SEQUENCE [LARGE SCALE GENOMIC DNA]</scope>
    <source>
        <strain evidence="2 3">120613-1</strain>
    </source>
</reference>
<feature type="compositionally biased region" description="Acidic residues" evidence="1">
    <location>
        <begin position="15"/>
        <end position="25"/>
    </location>
</feature>
<protein>
    <submittedName>
        <fullName evidence="2">Uncharacterized protein</fullName>
    </submittedName>
</protein>
<feature type="region of interest" description="Disordered" evidence="1">
    <location>
        <begin position="1"/>
        <end position="25"/>
    </location>
</feature>
<dbReference type="EMBL" id="ML120357">
    <property type="protein sequence ID" value="RPB04692.1"/>
    <property type="molecule type" value="Genomic_DNA"/>
</dbReference>
<dbReference type="AlphaFoldDB" id="A0A3N4K649"/>
<keyword evidence="3" id="KW-1185">Reference proteome</keyword>
<evidence type="ECO:0000313" key="2">
    <source>
        <dbReference type="EMBL" id="RPB04692.1"/>
    </source>
</evidence>
<name>A0A3N4K649_9PEZI</name>
<evidence type="ECO:0000256" key="1">
    <source>
        <dbReference type="SAM" id="MobiDB-lite"/>
    </source>
</evidence>
<evidence type="ECO:0000313" key="3">
    <source>
        <dbReference type="Proteomes" id="UP000276215"/>
    </source>
</evidence>
<sequence length="70" mass="7905">MVQDDGETGILVGSPEEEAEGQFVEPEIEESWGEGICRTIIRFVVETFEANQLSGGNWFVGGWYGRCLYW</sequence>
<dbReference type="Proteomes" id="UP000276215">
    <property type="component" value="Unassembled WGS sequence"/>
</dbReference>
<gene>
    <name evidence="2" type="ORF">L873DRAFT_1799078</name>
</gene>
<proteinExistence type="predicted"/>